<dbReference type="InterPro" id="IPR035966">
    <property type="entry name" value="PKF_sf"/>
</dbReference>
<comment type="caution">
    <text evidence="2">The sequence shown here is derived from an EMBL/GenBank/DDBJ whole genome shotgun (WGS) entry which is preliminary data.</text>
</comment>
<accession>A0A812JNS0</accession>
<feature type="region of interest" description="Disordered" evidence="1">
    <location>
        <begin position="62"/>
        <end position="85"/>
    </location>
</feature>
<dbReference type="OrthoDB" id="435646at2759"/>
<evidence type="ECO:0000313" key="3">
    <source>
        <dbReference type="Proteomes" id="UP000601435"/>
    </source>
</evidence>
<organism evidence="2 3">
    <name type="scientific">Symbiodinium necroappetens</name>
    <dbReference type="NCBI Taxonomy" id="1628268"/>
    <lineage>
        <taxon>Eukaryota</taxon>
        <taxon>Sar</taxon>
        <taxon>Alveolata</taxon>
        <taxon>Dinophyceae</taxon>
        <taxon>Suessiales</taxon>
        <taxon>Symbiodiniaceae</taxon>
        <taxon>Symbiodinium</taxon>
    </lineage>
</organism>
<dbReference type="EMBL" id="CAJNJA010006553">
    <property type="protein sequence ID" value="CAE7211892.1"/>
    <property type="molecule type" value="Genomic_DNA"/>
</dbReference>
<dbReference type="SUPFAM" id="SSF53784">
    <property type="entry name" value="Phosphofructokinase"/>
    <property type="match status" value="2"/>
</dbReference>
<protein>
    <submittedName>
        <fullName evidence="2">PFK4 protein</fullName>
    </submittedName>
</protein>
<evidence type="ECO:0000256" key="1">
    <source>
        <dbReference type="SAM" id="MobiDB-lite"/>
    </source>
</evidence>
<sequence>MAGKADLVQQIKNMQRADPTFRQTWWDFCEAQLGGVRDPNRHDESILGTFLQQYNNGEIAPSPFRPEEDWWNKGKGKGKKGDMSYNMMPPPDMWGMPPGMMMGGGLPDFVKTGQRASYHWRNAWNIYCALYGAGKNDPAKHEETFTRGFVDYIGELAANGLSSIAASQGINLEEIAPPNNGKGKGPPGMEPAPKRFRFEEADGAKLELVEKVKNLQRSNPAAKEAWWVYCDGQCGGMRDPLRHDLSNWQPAEPMIQRRSGGRDRMQQPLTIKYIDPTYTVRAVPANTNDSVYCSVLGAHAVHVAMAGYTGVVVGKVDERFVMLPNHAITKAPLRRVELKSSIFERMMATTGQPNLAPGLGDDWALLPSPPPPRPEKPPVAPPEMLSFAEWNGLNVEEEVAEVVDLEIKDVTLNTFDGFGEMKESRPLLRSDLLKSHDEVRKLEIMRLSDNFPSAEAASPLKPSAGFLDSESWTVEAISSATRVDSGVGRPYYQLMRAGPREKLHFDPQDATTCAAIVTCGGLCPGENVAIRTVFFPTAAIGSPDVAYAARRL</sequence>
<evidence type="ECO:0000313" key="2">
    <source>
        <dbReference type="EMBL" id="CAE7211892.1"/>
    </source>
</evidence>
<keyword evidence="3" id="KW-1185">Reference proteome</keyword>
<dbReference type="InterPro" id="IPR050929">
    <property type="entry name" value="PFKA"/>
</dbReference>
<dbReference type="AlphaFoldDB" id="A0A812JNS0"/>
<dbReference type="GO" id="GO:0003872">
    <property type="term" value="F:6-phosphofructokinase activity"/>
    <property type="evidence" value="ECO:0007669"/>
    <property type="project" value="InterPro"/>
</dbReference>
<gene>
    <name evidence="2" type="primary">PFK4</name>
    <name evidence="2" type="ORF">SNEC2469_LOCUS2198</name>
</gene>
<name>A0A812JNS0_9DINO</name>
<dbReference type="PANTHER" id="PTHR45770">
    <property type="entry name" value="ATP-DEPENDENT 6-PHOSPHOFRUCTOKINASE 1"/>
    <property type="match status" value="1"/>
</dbReference>
<dbReference type="Proteomes" id="UP000601435">
    <property type="component" value="Unassembled WGS sequence"/>
</dbReference>
<reference evidence="2" key="1">
    <citation type="submission" date="2021-02" db="EMBL/GenBank/DDBJ databases">
        <authorList>
            <person name="Dougan E. K."/>
            <person name="Rhodes N."/>
            <person name="Thang M."/>
            <person name="Chan C."/>
        </authorList>
    </citation>
    <scope>NUCLEOTIDE SEQUENCE</scope>
</reference>
<proteinExistence type="predicted"/>